<comment type="caution">
    <text evidence="2">The sequence shown here is derived from an EMBL/GenBank/DDBJ whole genome shotgun (WGS) entry which is preliminary data.</text>
</comment>
<feature type="compositionally biased region" description="Low complexity" evidence="1">
    <location>
        <begin position="147"/>
        <end position="160"/>
    </location>
</feature>
<evidence type="ECO:0000256" key="1">
    <source>
        <dbReference type="SAM" id="MobiDB-lite"/>
    </source>
</evidence>
<dbReference type="EMBL" id="LAZR01016386">
    <property type="protein sequence ID" value="KKM04750.1"/>
    <property type="molecule type" value="Genomic_DNA"/>
</dbReference>
<proteinExistence type="predicted"/>
<organism evidence="2">
    <name type="scientific">marine sediment metagenome</name>
    <dbReference type="NCBI Taxonomy" id="412755"/>
    <lineage>
        <taxon>unclassified sequences</taxon>
        <taxon>metagenomes</taxon>
        <taxon>ecological metagenomes</taxon>
    </lineage>
</organism>
<gene>
    <name evidence="2" type="ORF">LCGC14_1761080</name>
</gene>
<sequence>MIHLYVFDPYEDDPARTDPLVQCTAYIHLREGLKLSPRVGGLPLGDEARDLRAALELEDAFDELLDEEVSGDTTTLRMRYEGGHMALSMDADKRMREAWSRKVQGQPAGIRPLLGHVPRTVRDVEEFLATVDHLSPDEFVEWKNEQDAAPAEAPALALDPPGDETKPPAE</sequence>
<reference evidence="2" key="1">
    <citation type="journal article" date="2015" name="Nature">
        <title>Complex archaea that bridge the gap between prokaryotes and eukaryotes.</title>
        <authorList>
            <person name="Spang A."/>
            <person name="Saw J.H."/>
            <person name="Jorgensen S.L."/>
            <person name="Zaremba-Niedzwiedzka K."/>
            <person name="Martijn J."/>
            <person name="Lind A.E."/>
            <person name="van Eijk R."/>
            <person name="Schleper C."/>
            <person name="Guy L."/>
            <person name="Ettema T.J."/>
        </authorList>
    </citation>
    <scope>NUCLEOTIDE SEQUENCE</scope>
</reference>
<dbReference type="AlphaFoldDB" id="A0A0F9H131"/>
<name>A0A0F9H131_9ZZZZ</name>
<protein>
    <submittedName>
        <fullName evidence="2">Uncharacterized protein</fullName>
    </submittedName>
</protein>
<evidence type="ECO:0000313" key="2">
    <source>
        <dbReference type="EMBL" id="KKM04750.1"/>
    </source>
</evidence>
<accession>A0A0F9H131</accession>
<feature type="region of interest" description="Disordered" evidence="1">
    <location>
        <begin position="139"/>
        <end position="170"/>
    </location>
</feature>